<name>A0A8J4Q1U3_9MYCE</name>
<accession>A0A8J4Q1U3</accession>
<evidence type="ECO:0000313" key="2">
    <source>
        <dbReference type="EMBL" id="KAF2078398.1"/>
    </source>
</evidence>
<reference evidence="2" key="1">
    <citation type="submission" date="2020-01" db="EMBL/GenBank/DDBJ databases">
        <title>Development of genomics and gene disruption for Polysphondylium violaceum indicates a role for the polyketide synthase stlB in stalk morphogenesis.</title>
        <authorList>
            <person name="Narita B."/>
            <person name="Kawabe Y."/>
            <person name="Kin K."/>
            <person name="Saito T."/>
            <person name="Gibbs R."/>
            <person name="Kuspa A."/>
            <person name="Muzny D."/>
            <person name="Queller D."/>
            <person name="Richards S."/>
            <person name="Strassman J."/>
            <person name="Sucgang R."/>
            <person name="Worley K."/>
            <person name="Schaap P."/>
        </authorList>
    </citation>
    <scope>NUCLEOTIDE SEQUENCE</scope>
    <source>
        <strain evidence="2">QSvi11</strain>
    </source>
</reference>
<evidence type="ECO:0000256" key="1">
    <source>
        <dbReference type="SAM" id="MobiDB-lite"/>
    </source>
</evidence>
<protein>
    <submittedName>
        <fullName evidence="2">Uncharacterized protein</fullName>
    </submittedName>
</protein>
<gene>
    <name evidence="2" type="ORF">CYY_000265</name>
</gene>
<sequence length="92" mass="10492">MEIYFILNRIPLPQEEDTRTCRAKVLPDQSAFDKDSTLAYRSPDPPKRISRHATQSINPEPYDFLADIGAAPSGYNVFHQMKISMSMINYLG</sequence>
<evidence type="ECO:0000313" key="3">
    <source>
        <dbReference type="Proteomes" id="UP000695562"/>
    </source>
</evidence>
<comment type="caution">
    <text evidence="2">The sequence shown here is derived from an EMBL/GenBank/DDBJ whole genome shotgun (WGS) entry which is preliminary data.</text>
</comment>
<proteinExistence type="predicted"/>
<dbReference type="AlphaFoldDB" id="A0A8J4Q1U3"/>
<keyword evidence="3" id="KW-1185">Reference proteome</keyword>
<organism evidence="2 3">
    <name type="scientific">Polysphondylium violaceum</name>
    <dbReference type="NCBI Taxonomy" id="133409"/>
    <lineage>
        <taxon>Eukaryota</taxon>
        <taxon>Amoebozoa</taxon>
        <taxon>Evosea</taxon>
        <taxon>Eumycetozoa</taxon>
        <taxon>Dictyostelia</taxon>
        <taxon>Dictyosteliales</taxon>
        <taxon>Dictyosteliaceae</taxon>
        <taxon>Polysphondylium</taxon>
    </lineage>
</organism>
<feature type="region of interest" description="Disordered" evidence="1">
    <location>
        <begin position="35"/>
        <end position="54"/>
    </location>
</feature>
<dbReference type="EMBL" id="AJWJ01000005">
    <property type="protein sequence ID" value="KAF2078398.1"/>
    <property type="molecule type" value="Genomic_DNA"/>
</dbReference>
<dbReference type="Proteomes" id="UP000695562">
    <property type="component" value="Unassembled WGS sequence"/>
</dbReference>